<dbReference type="NCBIfam" id="NF033527">
    <property type="entry name" value="transpos_Tn3"/>
    <property type="match status" value="1"/>
</dbReference>
<accession>A0A9X4RD17</accession>
<dbReference type="InterPro" id="IPR025296">
    <property type="entry name" value="DUF4158"/>
</dbReference>
<keyword evidence="2" id="KW-0815">Transposition</keyword>
<dbReference type="RefSeq" id="WP_332519210.1">
    <property type="nucleotide sequence ID" value="NZ_JANRHA010000002.1"/>
</dbReference>
<sequence>MASIDRTAYPRFKRVVSAHELAESFTPTPDEVAWARGKAHSDAHLLALAVRLKAYQRLGYFPKLRDIPAVVVDTVRGVLDLPDEVSPETDADRTAKRHRGFVRDYLSVKYEAAKVRAVAEPAIRAAVQTKDNPADLINVALEELVRARCELPGYSTLDAMAATIRAEVNGEFFALVSGRLGWAERTRLERLLVVDPATRRSEFDRIKTPARAATLGNFKERLAHVQGLDALGPTEAWLHGVPPGKVAHFAGQAQLAGVDDMRKTGEAKRITLLAALIHQQRVQARDEVVTMFCKRMAALHKKARERLEELREAHRAETERLIGVLGDVLAGAREATTISPDPDPGDVPPPTGGTGVEGTGVEGDVAARAGRLLLKTLESAGGLEQLSAAHEAVTAYHGNNYLPLLEGFYRSHRPALFTLVDALHLVSTTADRSVLDAVEFIRANRHRRGDWIEQTTTHNREGRAHTTVVDVDAFASVLWRKVLRDRTRPGMLSRRHLEVCVFSHLAAELRSGDIAVVGSDSYADLGAQLMSWDECAPLAARFCEQAGIPTEAEALVGFYRRRLAAAAAEVDAGYPANTDLVLEDGKPVLKRRKGTDRRPSALALEQAVHQRLPERSLLDILTRAAYLTGWPRHLGPASGSDPKIRGDVLGRYVLTAYAYGANLGATEVARHMRGQVSAHELYTAGNKHSTADKVHRCSADVIGAFTTLDVAGVWGDGQIVAVDGTQIDTWENNLLAESHIRYGGYGGLAMRFVSDTYIALFSHFVPCGAWEAVFIVDGLLRNESDVQPDTIHADTQGQSLPVFGLAALLGFELLPRIRNWHDLNFYRPDPATRYSHIDSLFGDDAIDWALIARHWTDLLRTAISIREGHISSVTLLRRLGNHSHKNRLYRAFRELGRVIRTVTLLRYLSEPGLREQITAVTNKAEAFHGYAEWLMIGGKLIGHNDPDHQERVVKFNELLANCAIYSTALDITDVANGLAAEGYPVDTDDLATITPYITHNIRRMGDLVLNLAPPDQAPATRLDLAPRVLFGQLT</sequence>
<keyword evidence="5" id="KW-0175">Coiled coil</keyword>
<keyword evidence="10" id="KW-1185">Reference proteome</keyword>
<evidence type="ECO:0000256" key="6">
    <source>
        <dbReference type="SAM" id="MobiDB-lite"/>
    </source>
</evidence>
<dbReference type="Pfam" id="PF13700">
    <property type="entry name" value="DUF4158"/>
    <property type="match status" value="1"/>
</dbReference>
<feature type="compositionally biased region" description="Pro residues" evidence="6">
    <location>
        <begin position="341"/>
        <end position="351"/>
    </location>
</feature>
<name>A0A9X4RD17_9ACTN</name>
<keyword evidence="3" id="KW-0238">DNA-binding</keyword>
<evidence type="ECO:0000256" key="4">
    <source>
        <dbReference type="ARBA" id="ARBA00023172"/>
    </source>
</evidence>
<evidence type="ECO:0000256" key="5">
    <source>
        <dbReference type="SAM" id="Coils"/>
    </source>
</evidence>
<evidence type="ECO:0000256" key="2">
    <source>
        <dbReference type="ARBA" id="ARBA00022578"/>
    </source>
</evidence>
<evidence type="ECO:0000256" key="1">
    <source>
        <dbReference type="ARBA" id="ARBA00009402"/>
    </source>
</evidence>
<feature type="domain" description="DUF4158" evidence="8">
    <location>
        <begin position="3"/>
        <end position="163"/>
    </location>
</feature>
<dbReference type="Proteomes" id="UP001152755">
    <property type="component" value="Unassembled WGS sequence"/>
</dbReference>
<gene>
    <name evidence="9" type="ORF">NVS88_03685</name>
</gene>
<protein>
    <submittedName>
        <fullName evidence="9">Tn3 family transposase</fullName>
    </submittedName>
</protein>
<dbReference type="EMBL" id="JANRHA010000002">
    <property type="protein sequence ID" value="MDG3013657.1"/>
    <property type="molecule type" value="Genomic_DNA"/>
</dbReference>
<proteinExistence type="inferred from homology"/>
<dbReference type="InterPro" id="IPR002513">
    <property type="entry name" value="Tn3_Tnp_DDE_dom"/>
</dbReference>
<reference evidence="9" key="1">
    <citation type="submission" date="2022-08" db="EMBL/GenBank/DDBJ databases">
        <title>Genome analysis of Corynebacteriales strain.</title>
        <authorList>
            <person name="Lee S.D."/>
        </authorList>
    </citation>
    <scope>NUCLEOTIDE SEQUENCE</scope>
    <source>
        <strain evidence="9">D3-21</strain>
    </source>
</reference>
<feature type="domain" description="Tn3 transposase DDE" evidence="7">
    <location>
        <begin position="619"/>
        <end position="1006"/>
    </location>
</feature>
<evidence type="ECO:0000313" key="10">
    <source>
        <dbReference type="Proteomes" id="UP001152755"/>
    </source>
</evidence>
<dbReference type="Pfam" id="PF01526">
    <property type="entry name" value="DDE_Tnp_Tn3"/>
    <property type="match status" value="1"/>
</dbReference>
<comment type="caution">
    <text evidence="9">The sequence shown here is derived from an EMBL/GenBank/DDBJ whole genome shotgun (WGS) entry which is preliminary data.</text>
</comment>
<dbReference type="AlphaFoldDB" id="A0A9X4RD17"/>
<dbReference type="InterPro" id="IPR047653">
    <property type="entry name" value="Tn3-like_transpos"/>
</dbReference>
<feature type="coiled-coil region" evidence="5">
    <location>
        <begin position="293"/>
        <end position="320"/>
    </location>
</feature>
<organism evidence="9 10">
    <name type="scientific">Speluncibacter jeojiensis</name>
    <dbReference type="NCBI Taxonomy" id="2710754"/>
    <lineage>
        <taxon>Bacteria</taxon>
        <taxon>Bacillati</taxon>
        <taxon>Actinomycetota</taxon>
        <taxon>Actinomycetes</taxon>
        <taxon>Mycobacteriales</taxon>
        <taxon>Speluncibacteraceae</taxon>
        <taxon>Speluncibacter</taxon>
    </lineage>
</organism>
<evidence type="ECO:0000313" key="9">
    <source>
        <dbReference type="EMBL" id="MDG3013657.1"/>
    </source>
</evidence>
<evidence type="ECO:0000259" key="8">
    <source>
        <dbReference type="Pfam" id="PF13700"/>
    </source>
</evidence>
<dbReference type="GO" id="GO:0003677">
    <property type="term" value="F:DNA binding"/>
    <property type="evidence" value="ECO:0007669"/>
    <property type="project" value="UniProtKB-KW"/>
</dbReference>
<dbReference type="GO" id="GO:0004803">
    <property type="term" value="F:transposase activity"/>
    <property type="evidence" value="ECO:0007669"/>
    <property type="project" value="InterPro"/>
</dbReference>
<dbReference type="GO" id="GO:0006313">
    <property type="term" value="P:DNA transposition"/>
    <property type="evidence" value="ECO:0007669"/>
    <property type="project" value="InterPro"/>
</dbReference>
<evidence type="ECO:0000256" key="3">
    <source>
        <dbReference type="ARBA" id="ARBA00023125"/>
    </source>
</evidence>
<keyword evidence="4" id="KW-0233">DNA recombination</keyword>
<comment type="similarity">
    <text evidence="1">Belongs to the transposase 7 family.</text>
</comment>
<evidence type="ECO:0000259" key="7">
    <source>
        <dbReference type="Pfam" id="PF01526"/>
    </source>
</evidence>
<feature type="region of interest" description="Disordered" evidence="6">
    <location>
        <begin position="335"/>
        <end position="358"/>
    </location>
</feature>